<comment type="catalytic activity">
    <reaction evidence="1">
        <text>Hydrolysis of alpha-(2-&gt;3)-, alpha-(2-&gt;6)-, alpha-(2-&gt;8)- glycosidic linkages of terminal sialic acid residues in oligosaccharides, glycoproteins, glycolipids, colominic acid and synthetic substrates.</text>
        <dbReference type="EC" id="3.2.1.18"/>
    </reaction>
</comment>
<proteinExistence type="inferred from homology"/>
<dbReference type="Pfam" id="PF13088">
    <property type="entry name" value="BNR_2"/>
    <property type="match status" value="1"/>
</dbReference>
<dbReference type="InterPro" id="IPR036278">
    <property type="entry name" value="Sialidase_sf"/>
</dbReference>
<feature type="domain" description="Sialidase" evidence="5">
    <location>
        <begin position="76"/>
        <end position="382"/>
    </location>
</feature>
<evidence type="ECO:0000313" key="7">
    <source>
        <dbReference type="Proteomes" id="UP001183246"/>
    </source>
</evidence>
<gene>
    <name evidence="6" type="ORF">RM590_09265</name>
</gene>
<dbReference type="GO" id="GO:0016798">
    <property type="term" value="F:hydrolase activity, acting on glycosyl bonds"/>
    <property type="evidence" value="ECO:0007669"/>
    <property type="project" value="UniProtKB-KW"/>
</dbReference>
<sequence length="464" mass="49250">MPARDTPTARRRSAPSWTAALVTVVWAVMVTAPTAGAGAPRQPPSAPEPAISRPFISHRDGYDCYRIPAIVTTPSGTLLAFAEGRLTDCDDVGNIDLVLKRSTDGGHTWSDIMVLRGAGSPGTFGNPVPVVDELTGRVSLLYAHNSWTDEGDRRVRRNRSLHSVYSTDDGLTWSPGGVLGPLKPSDWTWVSVGPGHGVQLRRGPHAGRLIVTGDHNTADGRSGAQLYYSDDGGATWRLGAVYETDRHETHPGELTVVERVDGSLYINARSSDPGPGHYRLAATSEDGGMSFTPGGFTPAPGLAAPPVSASLLRLRATDDGDPRNRLLLSAPARPGPQLATRRRTMTIRSSYDEGLTWQATAPVINPGRAGYSDLTELASGEIGLLYETGVNSSHGTIKFTAFTAESLDGGAPRLPVCATPAAGGATWVPSDRRPARVRAAATVNRRTPSAMPRSPTARRPPPRT</sequence>
<keyword evidence="6" id="KW-0326">Glycosidase</keyword>
<keyword evidence="6" id="KW-0378">Hydrolase</keyword>
<dbReference type="EC" id="3.2.1.18" evidence="3"/>
<name>A0ABU2MP01_9ACTN</name>
<keyword evidence="7" id="KW-1185">Reference proteome</keyword>
<dbReference type="PANTHER" id="PTHR10628">
    <property type="entry name" value="SIALIDASE"/>
    <property type="match status" value="1"/>
</dbReference>
<evidence type="ECO:0000256" key="4">
    <source>
        <dbReference type="SAM" id="MobiDB-lite"/>
    </source>
</evidence>
<dbReference type="InterPro" id="IPR026856">
    <property type="entry name" value="Sialidase_fam"/>
</dbReference>
<feature type="compositionally biased region" description="Low complexity" evidence="4">
    <location>
        <begin position="441"/>
        <end position="457"/>
    </location>
</feature>
<evidence type="ECO:0000256" key="1">
    <source>
        <dbReference type="ARBA" id="ARBA00000427"/>
    </source>
</evidence>
<evidence type="ECO:0000259" key="5">
    <source>
        <dbReference type="Pfam" id="PF13088"/>
    </source>
</evidence>
<dbReference type="Gene3D" id="2.120.10.10">
    <property type="match status" value="1"/>
</dbReference>
<dbReference type="CDD" id="cd15482">
    <property type="entry name" value="Sialidase_non-viral"/>
    <property type="match status" value="1"/>
</dbReference>
<comment type="caution">
    <text evidence="6">The sequence shown here is derived from an EMBL/GenBank/DDBJ whole genome shotgun (WGS) entry which is preliminary data.</text>
</comment>
<dbReference type="SUPFAM" id="SSF50939">
    <property type="entry name" value="Sialidases"/>
    <property type="match status" value="1"/>
</dbReference>
<accession>A0ABU2MP01</accession>
<evidence type="ECO:0000256" key="3">
    <source>
        <dbReference type="ARBA" id="ARBA00012733"/>
    </source>
</evidence>
<dbReference type="EMBL" id="JAVREL010000004">
    <property type="protein sequence ID" value="MDT0342809.1"/>
    <property type="molecule type" value="Genomic_DNA"/>
</dbReference>
<feature type="region of interest" description="Disordered" evidence="4">
    <location>
        <begin position="441"/>
        <end position="464"/>
    </location>
</feature>
<organism evidence="6 7">
    <name type="scientific">Streptomyces litchfieldiae</name>
    <dbReference type="NCBI Taxonomy" id="3075543"/>
    <lineage>
        <taxon>Bacteria</taxon>
        <taxon>Bacillati</taxon>
        <taxon>Actinomycetota</taxon>
        <taxon>Actinomycetes</taxon>
        <taxon>Kitasatosporales</taxon>
        <taxon>Streptomycetaceae</taxon>
        <taxon>Streptomyces</taxon>
    </lineage>
</organism>
<dbReference type="InterPro" id="IPR011040">
    <property type="entry name" value="Sialidase"/>
</dbReference>
<evidence type="ECO:0000313" key="6">
    <source>
        <dbReference type="EMBL" id="MDT0342809.1"/>
    </source>
</evidence>
<dbReference type="Proteomes" id="UP001183246">
    <property type="component" value="Unassembled WGS sequence"/>
</dbReference>
<comment type="similarity">
    <text evidence="2">Belongs to the glycosyl hydrolase 33 family.</text>
</comment>
<dbReference type="RefSeq" id="WP_311703944.1">
    <property type="nucleotide sequence ID" value="NZ_JAVREL010000004.1"/>
</dbReference>
<protein>
    <recommendedName>
        <fullName evidence="3">exo-alpha-sialidase</fullName>
        <ecNumber evidence="3">3.2.1.18</ecNumber>
    </recommendedName>
</protein>
<evidence type="ECO:0000256" key="2">
    <source>
        <dbReference type="ARBA" id="ARBA00009348"/>
    </source>
</evidence>
<dbReference type="PANTHER" id="PTHR10628:SF30">
    <property type="entry name" value="EXO-ALPHA-SIALIDASE"/>
    <property type="match status" value="1"/>
</dbReference>
<reference evidence="7" key="1">
    <citation type="submission" date="2023-07" db="EMBL/GenBank/DDBJ databases">
        <title>30 novel species of actinomycetes from the DSMZ collection.</title>
        <authorList>
            <person name="Nouioui I."/>
        </authorList>
    </citation>
    <scope>NUCLEOTIDE SEQUENCE [LARGE SCALE GENOMIC DNA]</scope>
    <source>
        <strain evidence="7">DSM 44938</strain>
    </source>
</reference>